<keyword evidence="4" id="KW-0539">Nucleus</keyword>
<comment type="similarity">
    <text evidence="2">Belongs to the CBF/MAK21 family.</text>
</comment>
<evidence type="ECO:0000256" key="5">
    <source>
        <dbReference type="SAM" id="MobiDB-lite"/>
    </source>
</evidence>
<accession>A0A7S4K774</accession>
<comment type="subcellular location">
    <subcellularLocation>
        <location evidence="1">Nucleus</location>
        <location evidence="1">Nucleolus</location>
    </subcellularLocation>
</comment>
<sequence length="601" mass="65920">MDVPVGELTPQRRCDLIADLSESILEDPSTAFSSLQTHGGQRGRAAEVDDESAEDPQQYRIPSKMGKVLELADPSTRGNDERTSRLATLSALAVFQDVLPTYRIRLPTDAERSVRVTKETKKLWDYERRLLQHYQRYLKLLERTWSSGRDAAGSSGGGGAPSGLAVASILCLCELLKAAPHFNFRSNVLSVVVRQMNHGGCDEVSGACCAAVSHLFATDAQGEVALEAARLVAKMAKERKLAIRPEVLRTLLSLPLRVHEDEAQAAKIAQAANAKKRKRDREAAEVDSDLKEGEASVDKIILARAQSDTLQAVTLTYFRVLKADGLSDGRAAELLPPALEGLAKFAHLINMDTVEDLLDVLRAMLKRAGSLPLDAALNCVLTAFQTLEGPGREMQIDPKEYVLPLYAQIPRLGSESGARHTDLALRCMTSAFLRRKEYSSVRVAAFVKRLSSAALHAPPPASAAMLCFVRQLLARYPSSQRLLENEQDIVASGAYAPDAEDPEHSNPYAASVWELALLRFRAHAPVVAEQADGAAAGRALRPPAETPERIFAELTRDGSECYVAQRANRRKHPLSVGEGKRRRQQARFITPRRTGNHHLKK</sequence>
<feature type="region of interest" description="Disordered" evidence="5">
    <location>
        <begin position="32"/>
        <end position="55"/>
    </location>
</feature>
<reference evidence="8" key="1">
    <citation type="submission" date="2021-01" db="EMBL/GenBank/DDBJ databases">
        <authorList>
            <person name="Corre E."/>
            <person name="Pelletier E."/>
            <person name="Niang G."/>
            <person name="Scheremetjew M."/>
            <person name="Finn R."/>
            <person name="Kale V."/>
            <person name="Holt S."/>
            <person name="Cochrane G."/>
            <person name="Meng A."/>
            <person name="Brown T."/>
            <person name="Cohen L."/>
        </authorList>
    </citation>
    <scope>NUCLEOTIDE SEQUENCE</scope>
    <source>
        <strain evidence="8">Isolate 1302-5</strain>
    </source>
</reference>
<dbReference type="PANTHER" id="PTHR14428:SF5">
    <property type="entry name" value="NUCLEOLAR COMPLEX PROTEIN 3 HOMOLOG"/>
    <property type="match status" value="1"/>
</dbReference>
<evidence type="ECO:0000259" key="7">
    <source>
        <dbReference type="Pfam" id="PF07540"/>
    </source>
</evidence>
<evidence type="ECO:0000313" key="8">
    <source>
        <dbReference type="EMBL" id="CAE2285925.1"/>
    </source>
</evidence>
<feature type="domain" description="CCAAT-binding factor" evidence="6">
    <location>
        <begin position="377"/>
        <end position="526"/>
    </location>
</feature>
<dbReference type="Pfam" id="PF03914">
    <property type="entry name" value="CBF"/>
    <property type="match status" value="1"/>
</dbReference>
<dbReference type="GO" id="GO:0006270">
    <property type="term" value="P:DNA replication initiation"/>
    <property type="evidence" value="ECO:0007669"/>
    <property type="project" value="TreeGrafter"/>
</dbReference>
<dbReference type="AlphaFoldDB" id="A0A7S4K774"/>
<dbReference type="EMBL" id="HBKQ01059085">
    <property type="protein sequence ID" value="CAE2285925.1"/>
    <property type="molecule type" value="Transcribed_RNA"/>
</dbReference>
<dbReference type="InterPro" id="IPR005612">
    <property type="entry name" value="CCAAT-binding_factor"/>
</dbReference>
<dbReference type="GO" id="GO:0005730">
    <property type="term" value="C:nucleolus"/>
    <property type="evidence" value="ECO:0007669"/>
    <property type="project" value="UniProtKB-SubCell"/>
</dbReference>
<evidence type="ECO:0000259" key="6">
    <source>
        <dbReference type="Pfam" id="PF03914"/>
    </source>
</evidence>
<evidence type="ECO:0008006" key="9">
    <source>
        <dbReference type="Google" id="ProtNLM"/>
    </source>
</evidence>
<gene>
    <name evidence="8" type="ORF">OAUR00152_LOCUS40370</name>
</gene>
<name>A0A7S4K774_9STRA</name>
<proteinExistence type="inferred from homology"/>
<evidence type="ECO:0000256" key="4">
    <source>
        <dbReference type="ARBA" id="ARBA00023242"/>
    </source>
</evidence>
<feature type="region of interest" description="Disordered" evidence="5">
    <location>
        <begin position="572"/>
        <end position="601"/>
    </location>
</feature>
<organism evidence="8">
    <name type="scientific">Odontella aurita</name>
    <dbReference type="NCBI Taxonomy" id="265563"/>
    <lineage>
        <taxon>Eukaryota</taxon>
        <taxon>Sar</taxon>
        <taxon>Stramenopiles</taxon>
        <taxon>Ochrophyta</taxon>
        <taxon>Bacillariophyta</taxon>
        <taxon>Mediophyceae</taxon>
        <taxon>Biddulphiophycidae</taxon>
        <taxon>Eupodiscales</taxon>
        <taxon>Odontellaceae</taxon>
        <taxon>Odontella</taxon>
    </lineage>
</organism>
<dbReference type="Pfam" id="PF07540">
    <property type="entry name" value="NOC3p"/>
    <property type="match status" value="1"/>
</dbReference>
<dbReference type="PANTHER" id="PTHR14428">
    <property type="entry name" value="NUCLEOLAR COMPLEX PROTEIN 3"/>
    <property type="match status" value="1"/>
</dbReference>
<dbReference type="GO" id="GO:0003682">
    <property type="term" value="F:chromatin binding"/>
    <property type="evidence" value="ECO:0007669"/>
    <property type="project" value="TreeGrafter"/>
</dbReference>
<evidence type="ECO:0000256" key="2">
    <source>
        <dbReference type="ARBA" id="ARBA00007797"/>
    </source>
</evidence>
<evidence type="ECO:0000256" key="3">
    <source>
        <dbReference type="ARBA" id="ARBA00023054"/>
    </source>
</evidence>
<protein>
    <recommendedName>
        <fullName evidence="9">Nucleolar complex protein 3 homolog</fullName>
    </recommendedName>
</protein>
<feature type="domain" description="Nucleolar complex-associated protein 3 N-terminal" evidence="7">
    <location>
        <begin position="17"/>
        <end position="137"/>
    </location>
</feature>
<dbReference type="InterPro" id="IPR016903">
    <property type="entry name" value="Nucleolar_cplx-assoc_3"/>
</dbReference>
<evidence type="ECO:0000256" key="1">
    <source>
        <dbReference type="ARBA" id="ARBA00004604"/>
    </source>
</evidence>
<dbReference type="InterPro" id="IPR011501">
    <property type="entry name" value="Noc3_N"/>
</dbReference>
<keyword evidence="3" id="KW-0175">Coiled coil</keyword>